<dbReference type="GO" id="GO:0070403">
    <property type="term" value="F:NAD+ binding"/>
    <property type="evidence" value="ECO:0007669"/>
    <property type="project" value="InterPro"/>
</dbReference>
<feature type="domain" description="Prephenate/arogenate dehydrogenase" evidence="3">
    <location>
        <begin position="10"/>
        <end position="287"/>
    </location>
</feature>
<dbReference type="Pfam" id="PF20463">
    <property type="entry name" value="PDH_C"/>
    <property type="match status" value="1"/>
</dbReference>
<dbReference type="EC" id="1.3.1.12" evidence="4"/>
<dbReference type="EMBL" id="PQWO01000001">
    <property type="protein sequence ID" value="PZD75217.1"/>
    <property type="molecule type" value="Genomic_DNA"/>
</dbReference>
<dbReference type="Pfam" id="PF02153">
    <property type="entry name" value="PDH_N"/>
    <property type="match status" value="1"/>
</dbReference>
<comment type="caution">
    <text evidence="4">The sequence shown here is derived from an EMBL/GenBank/DDBJ whole genome shotgun (WGS) entry which is preliminary data.</text>
</comment>
<sequence length="287" mass="30835">MSHAPFSPCMKIGIVGLGLIGGSLGLDFRALGHQVLGVSRKPQTCELALQRGAVDQASDDLSLLSTADVVFICTPLGSMRNVVERLIPYLYTDAIVTDVGSVKASVVDALHPLWPRFLGGHPMSGTEAAGIEAAQSNLFQGNSYVLTPVDETPAEIIPIVEPLVQSLGGTVYKCAPAEHDRAVAWISHLPAIASTTLIAACLQETDSDVFKLAQDLASSGFRDTSRVGGGNPELTRMMAEHNPDALLQSLRAYRQTLDQLTQLIEQGDWDTLEAQCIQTQKIRPQFM</sequence>
<proteinExistence type="inferred from homology"/>
<dbReference type="InterPro" id="IPR046825">
    <property type="entry name" value="PDH_C"/>
</dbReference>
<dbReference type="InterPro" id="IPR050812">
    <property type="entry name" value="Preph/Arog_dehydrog"/>
</dbReference>
<evidence type="ECO:0000313" key="4">
    <source>
        <dbReference type="EMBL" id="PZD75217.1"/>
    </source>
</evidence>
<evidence type="ECO:0000256" key="2">
    <source>
        <dbReference type="ARBA" id="ARBA00023002"/>
    </source>
</evidence>
<dbReference type="Gene3D" id="3.40.50.720">
    <property type="entry name" value="NAD(P)-binding Rossmann-like Domain"/>
    <property type="match status" value="1"/>
</dbReference>
<dbReference type="FunFam" id="3.40.50.720:FF:000208">
    <property type="entry name" value="Prephenate dehydrogenase"/>
    <property type="match status" value="1"/>
</dbReference>
<evidence type="ECO:0000259" key="3">
    <source>
        <dbReference type="PROSITE" id="PS51176"/>
    </source>
</evidence>
<dbReference type="Gene3D" id="1.10.3660.10">
    <property type="entry name" value="6-phosphogluconate dehydrogenase C-terminal like domain"/>
    <property type="match status" value="1"/>
</dbReference>
<name>A0A2W1K6H1_9CYAN</name>
<dbReference type="Proteomes" id="UP000248857">
    <property type="component" value="Unassembled WGS sequence"/>
</dbReference>
<dbReference type="GO" id="GO:0004665">
    <property type="term" value="F:prephenate dehydrogenase (NADP+) activity"/>
    <property type="evidence" value="ECO:0007669"/>
    <property type="project" value="InterPro"/>
</dbReference>
<gene>
    <name evidence="4" type="primary">tyrA_1</name>
    <name evidence="4" type="ORF">C1752_00484</name>
</gene>
<dbReference type="PANTHER" id="PTHR21363:SF0">
    <property type="entry name" value="PREPHENATE DEHYDROGENASE [NADP(+)]"/>
    <property type="match status" value="1"/>
</dbReference>
<dbReference type="NCBIfam" id="NF005650">
    <property type="entry name" value="PRK07417.1"/>
    <property type="match status" value="1"/>
</dbReference>
<accession>A0A2W1K6H1</accession>
<dbReference type="PANTHER" id="PTHR21363">
    <property type="entry name" value="PREPHENATE DEHYDROGENASE"/>
    <property type="match status" value="1"/>
</dbReference>
<dbReference type="InterPro" id="IPR003099">
    <property type="entry name" value="Prephen_DH"/>
</dbReference>
<dbReference type="InterPro" id="IPR046826">
    <property type="entry name" value="PDH_N"/>
</dbReference>
<dbReference type="SUPFAM" id="SSF51735">
    <property type="entry name" value="NAD(P)-binding Rossmann-fold domains"/>
    <property type="match status" value="1"/>
</dbReference>
<dbReference type="GO" id="GO:0008977">
    <property type="term" value="F:prephenate dehydrogenase (NAD+) activity"/>
    <property type="evidence" value="ECO:0007669"/>
    <property type="project" value="UniProtKB-EC"/>
</dbReference>
<protein>
    <submittedName>
        <fullName evidence="4">Prephenate dehydrogenase</fullName>
        <ecNumber evidence="4">1.3.1.12</ecNumber>
    </submittedName>
</protein>
<evidence type="ECO:0000313" key="5">
    <source>
        <dbReference type="Proteomes" id="UP000248857"/>
    </source>
</evidence>
<dbReference type="SUPFAM" id="SSF48179">
    <property type="entry name" value="6-phosphogluconate dehydrogenase C-terminal domain-like"/>
    <property type="match status" value="1"/>
</dbReference>
<dbReference type="PROSITE" id="PS51176">
    <property type="entry name" value="PDH_ADH"/>
    <property type="match status" value="1"/>
</dbReference>
<keyword evidence="5" id="KW-1185">Reference proteome</keyword>
<dbReference type="InterPro" id="IPR036291">
    <property type="entry name" value="NAD(P)-bd_dom_sf"/>
</dbReference>
<dbReference type="GO" id="GO:0006571">
    <property type="term" value="P:tyrosine biosynthetic process"/>
    <property type="evidence" value="ECO:0007669"/>
    <property type="project" value="InterPro"/>
</dbReference>
<dbReference type="AlphaFoldDB" id="A0A2W1K6H1"/>
<dbReference type="InterPro" id="IPR008927">
    <property type="entry name" value="6-PGluconate_DH-like_C_sf"/>
</dbReference>
<comment type="similarity">
    <text evidence="1">Belongs to the prephenate/arogenate dehydrogenase family.</text>
</comment>
<evidence type="ECO:0000256" key="1">
    <source>
        <dbReference type="ARBA" id="ARBA00007964"/>
    </source>
</evidence>
<reference evidence="4 5" key="1">
    <citation type="journal article" date="2018" name="Sci. Rep.">
        <title>A novel species of the marine cyanobacterium Acaryochloris with a unique pigment content and lifestyle.</title>
        <authorList>
            <person name="Partensky F."/>
            <person name="Six C."/>
            <person name="Ratin M."/>
            <person name="Garczarek L."/>
            <person name="Vaulot D."/>
            <person name="Probert I."/>
            <person name="Calteau A."/>
            <person name="Gourvil P."/>
            <person name="Marie D."/>
            <person name="Grebert T."/>
            <person name="Bouchier C."/>
            <person name="Le Panse S."/>
            <person name="Gachenot M."/>
            <person name="Rodriguez F."/>
            <person name="Garrido J.L."/>
        </authorList>
    </citation>
    <scope>NUCLEOTIDE SEQUENCE [LARGE SCALE GENOMIC DNA]</scope>
    <source>
        <strain evidence="4 5">RCC1774</strain>
    </source>
</reference>
<organism evidence="4 5">
    <name type="scientific">Acaryochloris thomasi RCC1774</name>
    <dbReference type="NCBI Taxonomy" id="1764569"/>
    <lineage>
        <taxon>Bacteria</taxon>
        <taxon>Bacillati</taxon>
        <taxon>Cyanobacteriota</taxon>
        <taxon>Cyanophyceae</taxon>
        <taxon>Acaryochloridales</taxon>
        <taxon>Acaryochloridaceae</taxon>
        <taxon>Acaryochloris</taxon>
        <taxon>Acaryochloris thomasi</taxon>
    </lineage>
</organism>
<keyword evidence="2 4" id="KW-0560">Oxidoreductase</keyword>